<sequence>MKKIIVIISLMFMLYLPFANAISNDEQIKLLLARPFVKAEFTKVRKLKIMSRPFTTSGKVLFLPEKGLVWETLIPVHDVLFISNSGVGQLDKESRELIKINNPVVNSASKVFVSIISLDLEKIKKIFDIQVLDVTKGVHRYKLMPKDKNIKKAIKHIEIKGKQRVEEILIFENGGDSIQVLFRNEQFEQDALTMDELKLLEMM</sequence>
<dbReference type="InterPro" id="IPR004564">
    <property type="entry name" value="OM_lipoprot_carrier_LolA-like"/>
</dbReference>
<organism evidence="1">
    <name type="scientific">hydrothermal vent metagenome</name>
    <dbReference type="NCBI Taxonomy" id="652676"/>
    <lineage>
        <taxon>unclassified sequences</taxon>
        <taxon>metagenomes</taxon>
        <taxon>ecological metagenomes</taxon>
    </lineage>
</organism>
<gene>
    <name evidence="1" type="ORF">MNBD_GAMMA21-216</name>
</gene>
<evidence type="ECO:0000313" key="1">
    <source>
        <dbReference type="EMBL" id="VAX00630.1"/>
    </source>
</evidence>
<protein>
    <submittedName>
        <fullName evidence="1">Potassium uptake protein, integral membrane component, KtrB</fullName>
    </submittedName>
</protein>
<accession>A0A3B1AQY3</accession>
<dbReference type="SUPFAM" id="SSF89392">
    <property type="entry name" value="Prokaryotic lipoproteins and lipoprotein localization factors"/>
    <property type="match status" value="1"/>
</dbReference>
<dbReference type="AlphaFoldDB" id="A0A3B1AQY3"/>
<dbReference type="Gene3D" id="2.50.20.10">
    <property type="entry name" value="Lipoprotein localisation LolA/LolB/LppX"/>
    <property type="match status" value="1"/>
</dbReference>
<proteinExistence type="predicted"/>
<dbReference type="CDD" id="cd16325">
    <property type="entry name" value="LolA"/>
    <property type="match status" value="1"/>
</dbReference>
<name>A0A3B1AQY3_9ZZZZ</name>
<reference evidence="1" key="1">
    <citation type="submission" date="2018-06" db="EMBL/GenBank/DDBJ databases">
        <authorList>
            <person name="Zhirakovskaya E."/>
        </authorList>
    </citation>
    <scope>NUCLEOTIDE SEQUENCE</scope>
</reference>
<dbReference type="InterPro" id="IPR029046">
    <property type="entry name" value="LolA/LolB/LppX"/>
</dbReference>
<dbReference type="EMBL" id="UOFR01000078">
    <property type="protein sequence ID" value="VAX00630.1"/>
    <property type="molecule type" value="Genomic_DNA"/>
</dbReference>